<dbReference type="EMBL" id="BAABLM010000005">
    <property type="protein sequence ID" value="GAA4679539.1"/>
    <property type="molecule type" value="Genomic_DNA"/>
</dbReference>
<feature type="transmembrane region" description="Helical" evidence="1">
    <location>
        <begin position="120"/>
        <end position="141"/>
    </location>
</feature>
<feature type="transmembrane region" description="Helical" evidence="1">
    <location>
        <begin position="161"/>
        <end position="183"/>
    </location>
</feature>
<evidence type="ECO:0000256" key="1">
    <source>
        <dbReference type="SAM" id="Phobius"/>
    </source>
</evidence>
<feature type="transmembrane region" description="Helical" evidence="1">
    <location>
        <begin position="61"/>
        <end position="79"/>
    </location>
</feature>
<evidence type="ECO:0000313" key="2">
    <source>
        <dbReference type="EMBL" id="GAA4679539.1"/>
    </source>
</evidence>
<organism evidence="2 3">
    <name type="scientific">Frondihabitans cladoniiphilus</name>
    <dbReference type="NCBI Taxonomy" id="715785"/>
    <lineage>
        <taxon>Bacteria</taxon>
        <taxon>Bacillati</taxon>
        <taxon>Actinomycetota</taxon>
        <taxon>Actinomycetes</taxon>
        <taxon>Micrococcales</taxon>
        <taxon>Microbacteriaceae</taxon>
        <taxon>Frondihabitans</taxon>
    </lineage>
</organism>
<protein>
    <submittedName>
        <fullName evidence="2">Uncharacterized protein</fullName>
    </submittedName>
</protein>
<feature type="transmembrane region" description="Helical" evidence="1">
    <location>
        <begin position="85"/>
        <end position="108"/>
    </location>
</feature>
<proteinExistence type="predicted"/>
<accession>A0ABP8W490</accession>
<sequence length="191" mass="19335">MNGSRIPGFPAVGPTIPARTLGLATLLVGLATSWLVIGLSGWLVVALLLTIGATLLPRAPFAVMLVVQLAMALVLTSPTGYTGRFALLLAGTHLLHALGSLAGWLPGGARVQLRVLRRPLVRYVAVQVAAQIVAFVVLTLLARPGAAGAGSAAAAGTGIVWLGVVGAAAALVLGLTLLAPVLLRPARLDLD</sequence>
<keyword evidence="1" id="KW-0472">Membrane</keyword>
<dbReference type="Proteomes" id="UP001501295">
    <property type="component" value="Unassembled WGS sequence"/>
</dbReference>
<evidence type="ECO:0000313" key="3">
    <source>
        <dbReference type="Proteomes" id="UP001501295"/>
    </source>
</evidence>
<dbReference type="RefSeq" id="WP_345376310.1">
    <property type="nucleotide sequence ID" value="NZ_BAABLM010000005.1"/>
</dbReference>
<keyword evidence="1" id="KW-1133">Transmembrane helix</keyword>
<feature type="transmembrane region" description="Helical" evidence="1">
    <location>
        <begin position="20"/>
        <end position="49"/>
    </location>
</feature>
<gene>
    <name evidence="2" type="ORF">GCM10025780_25790</name>
</gene>
<comment type="caution">
    <text evidence="2">The sequence shown here is derived from an EMBL/GenBank/DDBJ whole genome shotgun (WGS) entry which is preliminary data.</text>
</comment>
<keyword evidence="3" id="KW-1185">Reference proteome</keyword>
<name>A0ABP8W490_9MICO</name>
<reference evidence="3" key="1">
    <citation type="journal article" date="2019" name="Int. J. Syst. Evol. Microbiol.">
        <title>The Global Catalogue of Microorganisms (GCM) 10K type strain sequencing project: providing services to taxonomists for standard genome sequencing and annotation.</title>
        <authorList>
            <consortium name="The Broad Institute Genomics Platform"/>
            <consortium name="The Broad Institute Genome Sequencing Center for Infectious Disease"/>
            <person name="Wu L."/>
            <person name="Ma J."/>
        </authorList>
    </citation>
    <scope>NUCLEOTIDE SEQUENCE [LARGE SCALE GENOMIC DNA]</scope>
    <source>
        <strain evidence="3">JCM 18956</strain>
    </source>
</reference>
<keyword evidence="1" id="KW-0812">Transmembrane</keyword>